<gene>
    <name evidence="21" type="ORF">M8C21_022872</name>
</gene>
<dbReference type="Gene3D" id="3.30.200.20">
    <property type="entry name" value="Phosphorylase Kinase, domain 1"/>
    <property type="match status" value="1"/>
</dbReference>
<keyword evidence="22" id="KW-1185">Reference proteome</keyword>
<comment type="subcellular location">
    <subcellularLocation>
        <location evidence="1">Cell membrane</location>
        <topology evidence="1">Single-pass type I membrane protein</topology>
    </subcellularLocation>
</comment>
<keyword evidence="16" id="KW-0472">Membrane</keyword>
<keyword evidence="10" id="KW-1015">Disulfide bond</keyword>
<feature type="domain" description="Protein kinase" evidence="17">
    <location>
        <begin position="599"/>
        <end position="875"/>
    </location>
</feature>
<feature type="domain" description="Apple" evidence="20">
    <location>
        <begin position="429"/>
        <end position="508"/>
    </location>
</feature>
<dbReference type="PIRSF" id="PIRSF000641">
    <property type="entry name" value="SRK"/>
    <property type="match status" value="1"/>
</dbReference>
<dbReference type="PROSITE" id="PS50927">
    <property type="entry name" value="BULB_LECTIN"/>
    <property type="match status" value="1"/>
</dbReference>
<evidence type="ECO:0000313" key="22">
    <source>
        <dbReference type="Proteomes" id="UP001206925"/>
    </source>
</evidence>
<evidence type="ECO:0000313" key="21">
    <source>
        <dbReference type="EMBL" id="KAI7726395.1"/>
    </source>
</evidence>
<dbReference type="GO" id="GO:0005886">
    <property type="term" value="C:plasma membrane"/>
    <property type="evidence" value="ECO:0007669"/>
    <property type="project" value="UniProtKB-SubCell"/>
</dbReference>
<evidence type="ECO:0000256" key="9">
    <source>
        <dbReference type="ARBA" id="ARBA00022840"/>
    </source>
</evidence>
<dbReference type="InterPro" id="IPR001480">
    <property type="entry name" value="Bulb-type_lectin_dom"/>
</dbReference>
<comment type="caution">
    <text evidence="21">The sequence shown here is derived from an EMBL/GenBank/DDBJ whole genome shotgun (WGS) entry which is preliminary data.</text>
</comment>
<evidence type="ECO:0000259" key="17">
    <source>
        <dbReference type="PROSITE" id="PS50011"/>
    </source>
</evidence>
<dbReference type="FunFam" id="3.30.200.20:FF:000195">
    <property type="entry name" value="G-type lectin S-receptor-like serine/threonine-protein kinase"/>
    <property type="match status" value="1"/>
</dbReference>
<dbReference type="Pfam" id="PF01453">
    <property type="entry name" value="B_lectin"/>
    <property type="match status" value="1"/>
</dbReference>
<dbReference type="InterPro" id="IPR011009">
    <property type="entry name" value="Kinase-like_dom_sf"/>
</dbReference>
<feature type="binding site" evidence="15">
    <location>
        <position position="627"/>
    </location>
    <ligand>
        <name>ATP</name>
        <dbReference type="ChEBI" id="CHEBI:30616"/>
    </ligand>
</feature>
<dbReference type="Gene3D" id="2.90.10.10">
    <property type="entry name" value="Bulb-type lectin domain"/>
    <property type="match status" value="1"/>
</dbReference>
<reference evidence="21" key="1">
    <citation type="submission" date="2022-06" db="EMBL/GenBank/DDBJ databases">
        <title>Uncovering the hologenomic basis of an extraordinary plant invasion.</title>
        <authorList>
            <person name="Bieker V.C."/>
            <person name="Martin M.D."/>
            <person name="Gilbert T."/>
            <person name="Hodgins K."/>
            <person name="Battlay P."/>
            <person name="Petersen B."/>
            <person name="Wilson J."/>
        </authorList>
    </citation>
    <scope>NUCLEOTIDE SEQUENCE</scope>
    <source>
        <strain evidence="21">AA19_3_7</strain>
        <tissue evidence="21">Leaf</tissue>
    </source>
</reference>
<feature type="non-terminal residue" evidence="21">
    <location>
        <position position="1"/>
    </location>
</feature>
<dbReference type="InterPro" id="IPR001245">
    <property type="entry name" value="Ser-Thr/Tyr_kinase_cat_dom"/>
</dbReference>
<evidence type="ECO:0000259" key="19">
    <source>
        <dbReference type="PROSITE" id="PS50927"/>
    </source>
</evidence>
<evidence type="ECO:0000256" key="15">
    <source>
        <dbReference type="PROSITE-ProRule" id="PRU10141"/>
    </source>
</evidence>
<dbReference type="SMART" id="SM00473">
    <property type="entry name" value="PAN_AP"/>
    <property type="match status" value="1"/>
</dbReference>
<evidence type="ECO:0000256" key="14">
    <source>
        <dbReference type="PROSITE-ProRule" id="PRU00076"/>
    </source>
</evidence>
<dbReference type="PROSITE" id="PS50948">
    <property type="entry name" value="PAN"/>
    <property type="match status" value="1"/>
</dbReference>
<evidence type="ECO:0000256" key="4">
    <source>
        <dbReference type="ARBA" id="ARBA00022527"/>
    </source>
</evidence>
<dbReference type="PROSITE" id="PS00107">
    <property type="entry name" value="PROTEIN_KINASE_ATP"/>
    <property type="match status" value="1"/>
</dbReference>
<evidence type="ECO:0000256" key="13">
    <source>
        <dbReference type="ARBA" id="ARBA00048679"/>
    </source>
</evidence>
<proteinExistence type="predicted"/>
<feature type="transmembrane region" description="Helical" evidence="16">
    <location>
        <begin position="527"/>
        <end position="551"/>
    </location>
</feature>
<keyword evidence="5" id="KW-0808">Transferase</keyword>
<evidence type="ECO:0000256" key="12">
    <source>
        <dbReference type="ARBA" id="ARBA00047899"/>
    </source>
</evidence>
<keyword evidence="4" id="KW-0723">Serine/threonine-protein kinase</keyword>
<dbReference type="InterPro" id="IPR024171">
    <property type="entry name" value="SRK-like_kinase"/>
</dbReference>
<evidence type="ECO:0000256" key="1">
    <source>
        <dbReference type="ARBA" id="ARBA00004251"/>
    </source>
</evidence>
<keyword evidence="6" id="KW-0732">Signal</keyword>
<name>A0AAD5BN48_AMBAR</name>
<dbReference type="InterPro" id="IPR003609">
    <property type="entry name" value="Pan_app"/>
</dbReference>
<dbReference type="CDD" id="cd00028">
    <property type="entry name" value="B_lectin"/>
    <property type="match status" value="1"/>
</dbReference>
<dbReference type="CDD" id="cd14066">
    <property type="entry name" value="STKc_IRAK"/>
    <property type="match status" value="1"/>
</dbReference>
<comment type="catalytic activity">
    <reaction evidence="13">
        <text>L-seryl-[protein] + ATP = O-phospho-L-seryl-[protein] + ADP + H(+)</text>
        <dbReference type="Rhea" id="RHEA:17989"/>
        <dbReference type="Rhea" id="RHEA-COMP:9863"/>
        <dbReference type="Rhea" id="RHEA-COMP:11604"/>
        <dbReference type="ChEBI" id="CHEBI:15378"/>
        <dbReference type="ChEBI" id="CHEBI:29999"/>
        <dbReference type="ChEBI" id="CHEBI:30616"/>
        <dbReference type="ChEBI" id="CHEBI:83421"/>
        <dbReference type="ChEBI" id="CHEBI:456216"/>
        <dbReference type="EC" id="2.7.11.1"/>
    </reaction>
</comment>
<comment type="catalytic activity">
    <reaction evidence="12">
        <text>L-threonyl-[protein] + ATP = O-phospho-L-threonyl-[protein] + ADP + H(+)</text>
        <dbReference type="Rhea" id="RHEA:46608"/>
        <dbReference type="Rhea" id="RHEA-COMP:11060"/>
        <dbReference type="Rhea" id="RHEA-COMP:11605"/>
        <dbReference type="ChEBI" id="CHEBI:15378"/>
        <dbReference type="ChEBI" id="CHEBI:30013"/>
        <dbReference type="ChEBI" id="CHEBI:30616"/>
        <dbReference type="ChEBI" id="CHEBI:61977"/>
        <dbReference type="ChEBI" id="CHEBI:456216"/>
        <dbReference type="EC" id="2.7.11.1"/>
    </reaction>
</comment>
<dbReference type="InterPro" id="IPR008271">
    <property type="entry name" value="Ser/Thr_kinase_AS"/>
</dbReference>
<dbReference type="Pfam" id="PF08276">
    <property type="entry name" value="PAN_2"/>
    <property type="match status" value="1"/>
</dbReference>
<feature type="transmembrane region" description="Helical" evidence="16">
    <location>
        <begin position="151"/>
        <end position="168"/>
    </location>
</feature>
<dbReference type="PANTHER" id="PTHR27002">
    <property type="entry name" value="RECEPTOR-LIKE SERINE/THREONINE-PROTEIN KINASE SD1-8"/>
    <property type="match status" value="1"/>
</dbReference>
<dbReference type="InterPro" id="IPR000719">
    <property type="entry name" value="Prot_kinase_dom"/>
</dbReference>
<feature type="transmembrane region" description="Helical" evidence="16">
    <location>
        <begin position="95"/>
        <end position="112"/>
    </location>
</feature>
<dbReference type="SMART" id="SM00108">
    <property type="entry name" value="B_lectin"/>
    <property type="match status" value="1"/>
</dbReference>
<dbReference type="InterPro" id="IPR000858">
    <property type="entry name" value="S_locus_glycoprot_dom"/>
</dbReference>
<dbReference type="FunFam" id="1.10.510.10:FF:000060">
    <property type="entry name" value="G-type lectin S-receptor-like serine/threonine-protein kinase"/>
    <property type="match status" value="1"/>
</dbReference>
<dbReference type="Pfam" id="PF07714">
    <property type="entry name" value="PK_Tyr_Ser-Thr"/>
    <property type="match status" value="1"/>
</dbReference>
<dbReference type="CDD" id="cd01098">
    <property type="entry name" value="PAN_AP_plant"/>
    <property type="match status" value="1"/>
</dbReference>
<protein>
    <recommendedName>
        <fullName evidence="2">non-specific serine/threonine protein kinase</fullName>
        <ecNumber evidence="2">2.7.11.1</ecNumber>
    </recommendedName>
</protein>
<evidence type="ECO:0000256" key="2">
    <source>
        <dbReference type="ARBA" id="ARBA00012513"/>
    </source>
</evidence>
<keyword evidence="7 15" id="KW-0547">Nucleotide-binding</keyword>
<dbReference type="EMBL" id="JAMZMK010011684">
    <property type="protein sequence ID" value="KAI7726395.1"/>
    <property type="molecule type" value="Genomic_DNA"/>
</dbReference>
<dbReference type="GO" id="GO:0005524">
    <property type="term" value="F:ATP binding"/>
    <property type="evidence" value="ECO:0007669"/>
    <property type="project" value="UniProtKB-UniRule"/>
</dbReference>
<dbReference type="InterPro" id="IPR000742">
    <property type="entry name" value="EGF"/>
</dbReference>
<dbReference type="GO" id="GO:0004674">
    <property type="term" value="F:protein serine/threonine kinase activity"/>
    <property type="evidence" value="ECO:0007669"/>
    <property type="project" value="UniProtKB-KW"/>
</dbReference>
<evidence type="ECO:0000256" key="11">
    <source>
        <dbReference type="ARBA" id="ARBA00023180"/>
    </source>
</evidence>
<keyword evidence="16" id="KW-0812">Transmembrane</keyword>
<keyword evidence="8" id="KW-0418">Kinase</keyword>
<keyword evidence="14" id="KW-0245">EGF-like domain</keyword>
<evidence type="ECO:0000256" key="10">
    <source>
        <dbReference type="ARBA" id="ARBA00023157"/>
    </source>
</evidence>
<evidence type="ECO:0000256" key="3">
    <source>
        <dbReference type="ARBA" id="ARBA00022475"/>
    </source>
</evidence>
<evidence type="ECO:0000259" key="18">
    <source>
        <dbReference type="PROSITE" id="PS50026"/>
    </source>
</evidence>
<keyword evidence="3" id="KW-1003">Cell membrane</keyword>
<evidence type="ECO:0000256" key="5">
    <source>
        <dbReference type="ARBA" id="ARBA00022679"/>
    </source>
</evidence>
<dbReference type="InterPro" id="IPR036426">
    <property type="entry name" value="Bulb-type_lectin_dom_sf"/>
</dbReference>
<feature type="domain" description="EGF-like" evidence="18">
    <location>
        <begin position="376"/>
        <end position="410"/>
    </location>
</feature>
<accession>A0AAD5BN48</accession>
<dbReference type="SUPFAM" id="SSF56112">
    <property type="entry name" value="Protein kinase-like (PK-like)"/>
    <property type="match status" value="1"/>
</dbReference>
<dbReference type="EC" id="2.7.11.1" evidence="2"/>
<dbReference type="SMART" id="SM00220">
    <property type="entry name" value="S_TKc"/>
    <property type="match status" value="1"/>
</dbReference>
<keyword evidence="16" id="KW-1133">Transmembrane helix</keyword>
<feature type="domain" description="Bulb-type lectin" evidence="19">
    <location>
        <begin position="114"/>
        <end position="238"/>
    </location>
</feature>
<dbReference type="Gene3D" id="1.10.510.10">
    <property type="entry name" value="Transferase(Phosphotransferase) domain 1"/>
    <property type="match status" value="1"/>
</dbReference>
<dbReference type="PROSITE" id="PS50026">
    <property type="entry name" value="EGF_3"/>
    <property type="match status" value="1"/>
</dbReference>
<dbReference type="PROSITE" id="PS00108">
    <property type="entry name" value="PROTEIN_KINASE_ST"/>
    <property type="match status" value="1"/>
</dbReference>
<dbReference type="SUPFAM" id="SSF51110">
    <property type="entry name" value="alpha-D-mannose-specific plant lectins"/>
    <property type="match status" value="1"/>
</dbReference>
<evidence type="ECO:0000256" key="8">
    <source>
        <dbReference type="ARBA" id="ARBA00022777"/>
    </source>
</evidence>
<keyword evidence="9 15" id="KW-0067">ATP-binding</keyword>
<keyword evidence="11" id="KW-0325">Glycoprotein</keyword>
<evidence type="ECO:0000256" key="6">
    <source>
        <dbReference type="ARBA" id="ARBA00022729"/>
    </source>
</evidence>
<evidence type="ECO:0000259" key="20">
    <source>
        <dbReference type="PROSITE" id="PS50948"/>
    </source>
</evidence>
<evidence type="ECO:0000256" key="7">
    <source>
        <dbReference type="ARBA" id="ARBA00022741"/>
    </source>
</evidence>
<dbReference type="GO" id="GO:0048544">
    <property type="term" value="P:recognition of pollen"/>
    <property type="evidence" value="ECO:0007669"/>
    <property type="project" value="InterPro"/>
</dbReference>
<dbReference type="AlphaFoldDB" id="A0AAD5BN48"/>
<dbReference type="PROSITE" id="PS50011">
    <property type="entry name" value="PROTEIN_KINASE_DOM"/>
    <property type="match status" value="1"/>
</dbReference>
<dbReference type="InterPro" id="IPR017441">
    <property type="entry name" value="Protein_kinase_ATP_BS"/>
</dbReference>
<dbReference type="PANTHER" id="PTHR27002:SF825">
    <property type="entry name" value="RECEPTOR-LIKE SERINE_THREONINE-PROTEIN KINASE"/>
    <property type="match status" value="1"/>
</dbReference>
<comment type="caution">
    <text evidence="14">Lacks conserved residue(s) required for the propagation of feature annotation.</text>
</comment>
<dbReference type="Proteomes" id="UP001206925">
    <property type="component" value="Unassembled WGS sequence"/>
</dbReference>
<sequence length="885" mass="100699">MVSHDDDDDRSQQFPTKISYGRYSSSFTRPGISLDLPCCSYDHVRTTIISHSVKFCLNALLSYQNHCIHDYLLQTGDYLNAHLDYYRNLQKMSTILPLILCSLLFLNLQTSISTDTLKPTESFVDGFTLISSNQRFEFGFFSLGNSSSRDLYLGIWYYNLPFTVVWLANRNNPIRDSFGEISLKENGTLFLYSRSKGIVWSTDNITITSSFTPVLQLLDSGNLVIRDDGRNKTIFWESFDFPTDTLLPDLKLGSKLYVGLHRFLRSWKSNEDPSEGAYSFGLEPPEAPQLVLRSGSRKLSRWGPFDGTLFSGGTSLTSSPLFQNFYASNSEEVYFKYELLDESILSRLVISPTGLLQYFTWRVNSSKEWNLLITFNSDPCDNYAKCGPYGSCYSLSSCKCLSGFTPDSPRDWGLFSYSGGCRRKHELSCGHGDGFVKYNALKFPDNPVVWGNYTNHDCEVKCLKNCSCMAYANVNVYGNGSRCVGWIGDLVDLKYLPNGGEQIYIRMAHTEIKSIADAKRKRSTVKIVSVVTVIVVLLLSGGAIWYLSWIIRHRRTDQIGRSSKAQQSGSFQYIDDNQDSGCQLPLYDLETICLACNNFSERNKIGQGGFGSVYKGELANGQEIAVKRLVEKSLQGVEELKNEIILIAKLQHRNLVKLLGCCIEGEETMLVYEYLPNKSLNNFIYDKPTRKLLTWRKRYHIIKGIARGLLYLHQDSRLRIIHRDLKTSNILLDSELNPKISDFGIARIFGTDQIQDMTKRIIGTYGYMSPEYAMNGHYSVKSDVYSFGVIVLEIISGQKNWAFHHPDHDLNLLGHAWMLWNKRRPSEILDPTVIEPSYGNQIIRCIHVALLCVQQYPEDRPKMSTVYAMLSYENMELPEPKEPGF</sequence>
<dbReference type="Pfam" id="PF00954">
    <property type="entry name" value="S_locus_glycop"/>
    <property type="match status" value="1"/>
</dbReference>
<evidence type="ECO:0000256" key="16">
    <source>
        <dbReference type="SAM" id="Phobius"/>
    </source>
</evidence>
<organism evidence="21 22">
    <name type="scientific">Ambrosia artemisiifolia</name>
    <name type="common">Common ragweed</name>
    <dbReference type="NCBI Taxonomy" id="4212"/>
    <lineage>
        <taxon>Eukaryota</taxon>
        <taxon>Viridiplantae</taxon>
        <taxon>Streptophyta</taxon>
        <taxon>Embryophyta</taxon>
        <taxon>Tracheophyta</taxon>
        <taxon>Spermatophyta</taxon>
        <taxon>Magnoliopsida</taxon>
        <taxon>eudicotyledons</taxon>
        <taxon>Gunneridae</taxon>
        <taxon>Pentapetalae</taxon>
        <taxon>asterids</taxon>
        <taxon>campanulids</taxon>
        <taxon>Asterales</taxon>
        <taxon>Asteraceae</taxon>
        <taxon>Asteroideae</taxon>
        <taxon>Heliantheae alliance</taxon>
        <taxon>Heliantheae</taxon>
        <taxon>Ambrosia</taxon>
    </lineage>
</organism>